<evidence type="ECO:0000256" key="6">
    <source>
        <dbReference type="PROSITE-ProRule" id="PRU00176"/>
    </source>
</evidence>
<evidence type="ECO:0000259" key="8">
    <source>
        <dbReference type="PROSITE" id="PS50102"/>
    </source>
</evidence>
<evidence type="ECO:0000256" key="5">
    <source>
        <dbReference type="ARBA" id="ARBA00023242"/>
    </source>
</evidence>
<evidence type="ECO:0000256" key="3">
    <source>
        <dbReference type="ARBA" id="ARBA00022884"/>
    </source>
</evidence>
<dbReference type="OrthoDB" id="48651at2759"/>
<dbReference type="GO" id="GO:0008380">
    <property type="term" value="P:RNA splicing"/>
    <property type="evidence" value="ECO:0007669"/>
    <property type="project" value="UniProtKB-KW"/>
</dbReference>
<proteinExistence type="predicted"/>
<dbReference type="InterPro" id="IPR051106">
    <property type="entry name" value="RNA-bind/splicing_reg"/>
</dbReference>
<dbReference type="InterPro" id="IPR012677">
    <property type="entry name" value="Nucleotide-bd_a/b_plait_sf"/>
</dbReference>
<dbReference type="Proteomes" id="UP000094336">
    <property type="component" value="Unassembled WGS sequence"/>
</dbReference>
<evidence type="ECO:0000256" key="2">
    <source>
        <dbReference type="ARBA" id="ARBA00022664"/>
    </source>
</evidence>
<dbReference type="GO" id="GO:0033592">
    <property type="term" value="F:RNA strand annealing activity"/>
    <property type="evidence" value="ECO:0007669"/>
    <property type="project" value="EnsemblFungi"/>
</dbReference>
<dbReference type="Pfam" id="PF00076">
    <property type="entry name" value="RRM_1"/>
    <property type="match status" value="1"/>
</dbReference>
<dbReference type="GO" id="GO:0097010">
    <property type="term" value="P:eukaryotic translation initiation factor 4F complex assembly"/>
    <property type="evidence" value="ECO:0007669"/>
    <property type="project" value="EnsemblFungi"/>
</dbReference>
<sequence>MPPKKNMKKMDLGSFLADDSFGGSWADDDVDMSSISVPTKSAATPFGQKTSFESFASQEPRRERVEYPIPESGPYKAKVSNLSWEITEEEIAEWFARQLNVPKSDVGEVSLPIDTMTGKLRGFGFITFPSRDLLEESLKLTGVNMGERRVFVSVAAPEREELDWGAARGGFASRGGDRNDRGDRPRREEPNVDWSASRGPLPPREGGFRREDREGGFRREEGEGFERKPRREEPEIDWSASRSGPLPPREGEFRREGGFKREEGEGFERKPRREDPNVDWSASRGPLPPREGGFRRENRDDDFERKPKREEPVFDWSAPRSGPLPPREKREFKPRADKPVATMDWKRGETLPPKRAAAQKNEEKILQTHKSAFNALSVSGDETEEAAEIQQTKPEVQQTELEKAAAALTINEVGTDGWEVVSKK</sequence>
<dbReference type="SMART" id="SM00360">
    <property type="entry name" value="RRM"/>
    <property type="match status" value="1"/>
</dbReference>
<comment type="subcellular location">
    <subcellularLocation>
        <location evidence="1">Nucleus</location>
    </subcellularLocation>
</comment>
<dbReference type="Gene3D" id="3.30.70.330">
    <property type="match status" value="1"/>
</dbReference>
<evidence type="ECO:0000256" key="1">
    <source>
        <dbReference type="ARBA" id="ARBA00004123"/>
    </source>
</evidence>
<feature type="compositionally biased region" description="Basic and acidic residues" evidence="7">
    <location>
        <begin position="249"/>
        <end position="276"/>
    </location>
</feature>
<reference evidence="10" key="1">
    <citation type="submission" date="2016-05" db="EMBL/GenBank/DDBJ databases">
        <title>Comparative genomics of biotechnologically important yeasts.</title>
        <authorList>
            <consortium name="DOE Joint Genome Institute"/>
            <person name="Riley R."/>
            <person name="Haridas S."/>
            <person name="Wolfe K.H."/>
            <person name="Lopes M.R."/>
            <person name="Hittinger C.T."/>
            <person name="Goker M."/>
            <person name="Salamov A."/>
            <person name="Wisecaver J."/>
            <person name="Long T.M."/>
            <person name="Aerts A.L."/>
            <person name="Barry K."/>
            <person name="Choi C."/>
            <person name="Clum A."/>
            <person name="Coughlan A.Y."/>
            <person name="Deshpande S."/>
            <person name="Douglass A.P."/>
            <person name="Hanson S.J."/>
            <person name="Klenk H.-P."/>
            <person name="Labutti K."/>
            <person name="Lapidus A."/>
            <person name="Lindquist E."/>
            <person name="Lipzen A."/>
            <person name="Meier-Kolthoff J.P."/>
            <person name="Ohm R.A."/>
            <person name="Otillar R.P."/>
            <person name="Pangilinan J."/>
            <person name="Peng Y."/>
            <person name="Rokas A."/>
            <person name="Rosa C.A."/>
            <person name="Scheuner C."/>
            <person name="Sibirny A.A."/>
            <person name="Slot J.C."/>
            <person name="Stielow J.B."/>
            <person name="Sun H."/>
            <person name="Kurtzman C.P."/>
            <person name="Blackwell M."/>
            <person name="Grigoriev I.V."/>
            <person name="Jeffries T.W."/>
        </authorList>
    </citation>
    <scope>NUCLEOTIDE SEQUENCE [LARGE SCALE GENOMIC DNA]</scope>
    <source>
        <strain evidence="10">NRRL Y-12698</strain>
    </source>
</reference>
<organism evidence="9 10">
    <name type="scientific">Babjeviella inositovora NRRL Y-12698</name>
    <dbReference type="NCBI Taxonomy" id="984486"/>
    <lineage>
        <taxon>Eukaryota</taxon>
        <taxon>Fungi</taxon>
        <taxon>Dikarya</taxon>
        <taxon>Ascomycota</taxon>
        <taxon>Saccharomycotina</taxon>
        <taxon>Pichiomycetes</taxon>
        <taxon>Serinales incertae sedis</taxon>
        <taxon>Babjeviella</taxon>
    </lineage>
</organism>
<name>A0A1E3QXH2_9ASCO</name>
<feature type="compositionally biased region" description="Polar residues" evidence="7">
    <location>
        <begin position="40"/>
        <end position="57"/>
    </location>
</feature>
<evidence type="ECO:0000256" key="4">
    <source>
        <dbReference type="ARBA" id="ARBA00023187"/>
    </source>
</evidence>
<feature type="compositionally biased region" description="Basic and acidic residues" evidence="7">
    <location>
        <begin position="326"/>
        <end position="349"/>
    </location>
</feature>
<dbReference type="GO" id="GO:0001731">
    <property type="term" value="P:formation of translation preinitiation complex"/>
    <property type="evidence" value="ECO:0007669"/>
    <property type="project" value="EnsemblFungi"/>
</dbReference>
<keyword evidence="10" id="KW-1185">Reference proteome</keyword>
<dbReference type="EMBL" id="KV454426">
    <property type="protein sequence ID" value="ODQ82370.1"/>
    <property type="molecule type" value="Genomic_DNA"/>
</dbReference>
<keyword evidence="3 6" id="KW-0694">RNA-binding</keyword>
<dbReference type="GO" id="GO:0005634">
    <property type="term" value="C:nucleus"/>
    <property type="evidence" value="ECO:0007669"/>
    <property type="project" value="UniProtKB-SubCell"/>
</dbReference>
<feature type="domain" description="RRM" evidence="8">
    <location>
        <begin position="75"/>
        <end position="157"/>
    </location>
</feature>
<dbReference type="SUPFAM" id="SSF54928">
    <property type="entry name" value="RNA-binding domain, RBD"/>
    <property type="match status" value="1"/>
</dbReference>
<feature type="region of interest" description="Disordered" evidence="7">
    <location>
        <begin position="379"/>
        <end position="398"/>
    </location>
</feature>
<dbReference type="AlphaFoldDB" id="A0A1E3QXH2"/>
<evidence type="ECO:0000256" key="7">
    <source>
        <dbReference type="SAM" id="MobiDB-lite"/>
    </source>
</evidence>
<feature type="region of interest" description="Disordered" evidence="7">
    <location>
        <begin position="163"/>
        <end position="361"/>
    </location>
</feature>
<keyword evidence="2" id="KW-0507">mRNA processing</keyword>
<feature type="compositionally biased region" description="Polar residues" evidence="7">
    <location>
        <begin position="389"/>
        <end position="398"/>
    </location>
</feature>
<accession>A0A1E3QXH2</accession>
<dbReference type="PANTHER" id="PTHR48028:SF4">
    <property type="entry name" value="SC35-LIKE SPLICING FACTOR"/>
    <property type="match status" value="1"/>
</dbReference>
<dbReference type="GO" id="GO:0043024">
    <property type="term" value="F:ribosomal small subunit binding"/>
    <property type="evidence" value="ECO:0007669"/>
    <property type="project" value="EnsemblFungi"/>
</dbReference>
<dbReference type="GeneID" id="30148538"/>
<evidence type="ECO:0000313" key="9">
    <source>
        <dbReference type="EMBL" id="ODQ82370.1"/>
    </source>
</evidence>
<dbReference type="InterPro" id="IPR000504">
    <property type="entry name" value="RRM_dom"/>
</dbReference>
<dbReference type="PANTHER" id="PTHR48028">
    <property type="entry name" value="GLYCINE-RICH RNA-BINDING PROTEIN RZ1A"/>
    <property type="match status" value="1"/>
</dbReference>
<dbReference type="RefSeq" id="XP_018987698.1">
    <property type="nucleotide sequence ID" value="XM_019130685.1"/>
</dbReference>
<dbReference type="GO" id="GO:0006397">
    <property type="term" value="P:mRNA processing"/>
    <property type="evidence" value="ECO:0007669"/>
    <property type="project" value="UniProtKB-KW"/>
</dbReference>
<feature type="compositionally biased region" description="Basic and acidic residues" evidence="7">
    <location>
        <begin position="292"/>
        <end position="312"/>
    </location>
</feature>
<feature type="compositionally biased region" description="Basic and acidic residues" evidence="7">
    <location>
        <begin position="206"/>
        <end position="233"/>
    </location>
</feature>
<keyword evidence="4" id="KW-0508">mRNA splicing</keyword>
<feature type="compositionally biased region" description="Basic and acidic residues" evidence="7">
    <location>
        <begin position="175"/>
        <end position="190"/>
    </location>
</feature>
<dbReference type="GO" id="GO:0034057">
    <property type="term" value="F:RNA strand-exchange activity"/>
    <property type="evidence" value="ECO:0007669"/>
    <property type="project" value="EnsemblFungi"/>
</dbReference>
<dbReference type="PROSITE" id="PS50102">
    <property type="entry name" value="RRM"/>
    <property type="match status" value="1"/>
</dbReference>
<dbReference type="STRING" id="984486.A0A1E3QXH2"/>
<protein>
    <recommendedName>
        <fullName evidence="8">RRM domain-containing protein</fullName>
    </recommendedName>
</protein>
<evidence type="ECO:0000313" key="10">
    <source>
        <dbReference type="Proteomes" id="UP000094336"/>
    </source>
</evidence>
<feature type="region of interest" description="Disordered" evidence="7">
    <location>
        <begin position="40"/>
        <end position="70"/>
    </location>
</feature>
<keyword evidence="5" id="KW-0539">Nucleus</keyword>
<gene>
    <name evidence="9" type="ORF">BABINDRAFT_169725</name>
</gene>
<dbReference type="InterPro" id="IPR035979">
    <property type="entry name" value="RBD_domain_sf"/>
</dbReference>